<dbReference type="Pfam" id="PF00087">
    <property type="entry name" value="Toxin_TOLIP"/>
    <property type="match status" value="1"/>
</dbReference>
<reference evidence="2" key="1">
    <citation type="submission" date="2025-08" db="UniProtKB">
        <authorList>
            <consortium name="Ensembl"/>
        </authorList>
    </citation>
    <scope>IDENTIFICATION</scope>
</reference>
<reference evidence="2" key="2">
    <citation type="submission" date="2025-09" db="UniProtKB">
        <authorList>
            <consortium name="Ensembl"/>
        </authorList>
    </citation>
    <scope>IDENTIFICATION</scope>
</reference>
<evidence type="ECO:0000313" key="3">
    <source>
        <dbReference type="Proteomes" id="UP000694428"/>
    </source>
</evidence>
<accession>A0A8C9L8R5</accession>
<name>A0A8C9L8R5_PAVCR</name>
<feature type="domain" description="Snake toxin/toxin-like" evidence="1">
    <location>
        <begin position="18"/>
        <end position="53"/>
    </location>
</feature>
<keyword evidence="3" id="KW-1185">Reference proteome</keyword>
<organism evidence="2 3">
    <name type="scientific">Pavo cristatus</name>
    <name type="common">Indian peafowl</name>
    <name type="synonym">Blue peafowl</name>
    <dbReference type="NCBI Taxonomy" id="9049"/>
    <lineage>
        <taxon>Eukaryota</taxon>
        <taxon>Metazoa</taxon>
        <taxon>Chordata</taxon>
        <taxon>Craniata</taxon>
        <taxon>Vertebrata</taxon>
        <taxon>Euteleostomi</taxon>
        <taxon>Archelosauria</taxon>
        <taxon>Archosauria</taxon>
        <taxon>Dinosauria</taxon>
        <taxon>Saurischia</taxon>
        <taxon>Theropoda</taxon>
        <taxon>Coelurosauria</taxon>
        <taxon>Aves</taxon>
        <taxon>Neognathae</taxon>
        <taxon>Galloanserae</taxon>
        <taxon>Galliformes</taxon>
        <taxon>Phasianidae</taxon>
        <taxon>Phasianinae</taxon>
        <taxon>Pavo</taxon>
    </lineage>
</organism>
<dbReference type="InterPro" id="IPR045860">
    <property type="entry name" value="Snake_toxin-like_sf"/>
</dbReference>
<dbReference type="Ensembl" id="ENSPSTT00000009780.1">
    <property type="protein sequence ID" value="ENSPSTP00000009321.1"/>
    <property type="gene ID" value="ENSPSTG00000006557.1"/>
</dbReference>
<dbReference type="Gene3D" id="2.10.60.10">
    <property type="entry name" value="CD59"/>
    <property type="match status" value="1"/>
</dbReference>
<dbReference type="InterPro" id="IPR035076">
    <property type="entry name" value="Toxin/TOLIP"/>
</dbReference>
<dbReference type="AlphaFoldDB" id="A0A8C9L8R5"/>
<proteinExistence type="predicted"/>
<sequence>WDQQLPVLMAQFGCTKALYCYTCEWEQSNWSCLKAKKCSDKDEYCVTNVAAVGIGMCCQCTGTQEWNVGFWLDLYGCPL</sequence>
<evidence type="ECO:0000259" key="1">
    <source>
        <dbReference type="Pfam" id="PF00087"/>
    </source>
</evidence>
<dbReference type="GO" id="GO:0030154">
    <property type="term" value="P:cell differentiation"/>
    <property type="evidence" value="ECO:0007669"/>
    <property type="project" value="UniProtKB-ARBA"/>
</dbReference>
<protein>
    <recommendedName>
        <fullName evidence="1">Snake toxin/toxin-like domain-containing protein</fullName>
    </recommendedName>
</protein>
<evidence type="ECO:0000313" key="2">
    <source>
        <dbReference type="Ensembl" id="ENSPSTP00000009321.1"/>
    </source>
</evidence>
<dbReference type="Proteomes" id="UP000694428">
    <property type="component" value="Unplaced"/>
</dbReference>